<dbReference type="SUPFAM" id="SSF54001">
    <property type="entry name" value="Cysteine proteinases"/>
    <property type="match status" value="1"/>
</dbReference>
<dbReference type="Pfam" id="PF05257">
    <property type="entry name" value="CHAP"/>
    <property type="match status" value="1"/>
</dbReference>
<dbReference type="PROSITE" id="PS50911">
    <property type="entry name" value="CHAP"/>
    <property type="match status" value="1"/>
</dbReference>
<dbReference type="OrthoDB" id="9815928at2"/>
<keyword evidence="4" id="KW-1185">Reference proteome</keyword>
<dbReference type="Proteomes" id="UP000256269">
    <property type="component" value="Unassembled WGS sequence"/>
</dbReference>
<feature type="signal peptide" evidence="1">
    <location>
        <begin position="1"/>
        <end position="31"/>
    </location>
</feature>
<dbReference type="InterPro" id="IPR007921">
    <property type="entry name" value="CHAP_dom"/>
</dbReference>
<dbReference type="InterPro" id="IPR038765">
    <property type="entry name" value="Papain-like_cys_pep_sf"/>
</dbReference>
<evidence type="ECO:0000313" key="4">
    <source>
        <dbReference type="Proteomes" id="UP000256269"/>
    </source>
</evidence>
<accession>A0A3E0HVP2</accession>
<keyword evidence="1" id="KW-0732">Signal</keyword>
<evidence type="ECO:0000313" key="3">
    <source>
        <dbReference type="EMBL" id="REH50035.1"/>
    </source>
</evidence>
<dbReference type="AlphaFoldDB" id="A0A3E0HVP2"/>
<protein>
    <submittedName>
        <fullName evidence="3">CHAP domain-containing protein</fullName>
    </submittedName>
</protein>
<reference evidence="3 4" key="1">
    <citation type="submission" date="2018-08" db="EMBL/GenBank/DDBJ databases">
        <title>Genomic Encyclopedia of Archaeal and Bacterial Type Strains, Phase II (KMG-II): from individual species to whole genera.</title>
        <authorList>
            <person name="Goeker M."/>
        </authorList>
    </citation>
    <scope>NUCLEOTIDE SEQUENCE [LARGE SCALE GENOMIC DNA]</scope>
    <source>
        <strain evidence="3 4">DSM 45791</strain>
    </source>
</reference>
<comment type="caution">
    <text evidence="3">The sequence shown here is derived from an EMBL/GenBank/DDBJ whole genome shotgun (WGS) entry which is preliminary data.</text>
</comment>
<evidence type="ECO:0000259" key="2">
    <source>
        <dbReference type="PROSITE" id="PS50911"/>
    </source>
</evidence>
<feature type="chain" id="PRO_5017600301" evidence="1">
    <location>
        <begin position="32"/>
        <end position="480"/>
    </location>
</feature>
<dbReference type="Gene3D" id="3.90.1720.10">
    <property type="entry name" value="endopeptidase domain like (from Nostoc punctiforme)"/>
    <property type="match status" value="1"/>
</dbReference>
<proteinExistence type="predicted"/>
<gene>
    <name evidence="3" type="ORF">BCF44_104302</name>
</gene>
<evidence type="ECO:0000256" key="1">
    <source>
        <dbReference type="SAM" id="SignalP"/>
    </source>
</evidence>
<dbReference type="EMBL" id="QUNO01000004">
    <property type="protein sequence ID" value="REH50035.1"/>
    <property type="molecule type" value="Genomic_DNA"/>
</dbReference>
<feature type="domain" description="Peptidase C51" evidence="2">
    <location>
        <begin position="50"/>
        <end position="174"/>
    </location>
</feature>
<dbReference type="SUPFAM" id="SSF89372">
    <property type="entry name" value="Fucose-specific lectin"/>
    <property type="match status" value="1"/>
</dbReference>
<organism evidence="3 4">
    <name type="scientific">Kutzneria buriramensis</name>
    <dbReference type="NCBI Taxonomy" id="1045776"/>
    <lineage>
        <taxon>Bacteria</taxon>
        <taxon>Bacillati</taxon>
        <taxon>Actinomycetota</taxon>
        <taxon>Actinomycetes</taxon>
        <taxon>Pseudonocardiales</taxon>
        <taxon>Pseudonocardiaceae</taxon>
        <taxon>Kutzneria</taxon>
    </lineage>
</organism>
<sequence>MSKKTRALSVLASLAVLVPAAGLLTATAASAGTPADIASIAAANLGKKACSTNTAGGVGYGSSCTGSGGSPEFWCSDFAKWVWAQAGANVTGLTAGAGSFAIYGAMHDTPHVGDAVLFNYSGNGYADHVAIVTGVSGGNITTIGGDENGVEGNWAATSTVVQDSNYSGAIGYSSKMGMNISGYVSPRGVTGGSTAPAPTGKVYDNIRYAATGGWQQPKVADPGNGIQAVASAAMPNGDLHVETLAGGIVYDNIRFASDGHWQGAQVADNGGHVDAIAVAAMPNGDLHLETLTGGHVYDNIRYAATGGWQGARIADNGATVSALSIAGMPNGDLHLETVSGGHVYDNIRFASDGHWQGAQEADNGATVSAVSAAAMPNGDLHVETLSNGHVYDNIRYAATSGWQGAKESDNGAIVNEMAITAMPNGDLHLETLVEGTVYDNIRYAADGSWQGAKVADNGGGVVAISIAGMPNGDMHLDTLA</sequence>
<dbReference type="RefSeq" id="WP_116174567.1">
    <property type="nucleotide sequence ID" value="NZ_CP144375.1"/>
</dbReference>
<name>A0A3E0HVP2_9PSEU</name>